<dbReference type="SUPFAM" id="SSF53850">
    <property type="entry name" value="Periplasmic binding protein-like II"/>
    <property type="match status" value="1"/>
</dbReference>
<evidence type="ECO:0000256" key="1">
    <source>
        <dbReference type="ARBA" id="ARBA00010333"/>
    </source>
</evidence>
<organism evidence="5 6">
    <name type="scientific">Spartinivicinus poritis</name>
    <dbReference type="NCBI Taxonomy" id="2994640"/>
    <lineage>
        <taxon>Bacteria</taxon>
        <taxon>Pseudomonadati</taxon>
        <taxon>Pseudomonadota</taxon>
        <taxon>Gammaproteobacteria</taxon>
        <taxon>Oceanospirillales</taxon>
        <taxon>Zooshikellaceae</taxon>
        <taxon>Spartinivicinus</taxon>
    </lineage>
</organism>
<comment type="similarity">
    <text evidence="1">Belongs to the bacterial solute-binding protein 3 family.</text>
</comment>
<dbReference type="InterPro" id="IPR001638">
    <property type="entry name" value="Solute-binding_3/MltF_N"/>
</dbReference>
<evidence type="ECO:0000313" key="5">
    <source>
        <dbReference type="EMBL" id="MDE1464956.1"/>
    </source>
</evidence>
<gene>
    <name evidence="5" type="ORF">ORQ98_23615</name>
</gene>
<reference evidence="5 6" key="1">
    <citation type="submission" date="2022-11" db="EMBL/GenBank/DDBJ databases">
        <title>Spartinivicinus poritis sp. nov., isolated from scleractinian coral Porites lutea.</title>
        <authorList>
            <person name="Zhang G."/>
            <person name="Cai L."/>
            <person name="Wei Q."/>
        </authorList>
    </citation>
    <scope>NUCLEOTIDE SEQUENCE [LARGE SCALE GENOMIC DNA]</scope>
    <source>
        <strain evidence="5 6">A2-2</strain>
    </source>
</reference>
<keyword evidence="6" id="KW-1185">Reference proteome</keyword>
<name>A0ABT5UG32_9GAMM</name>
<dbReference type="EMBL" id="JAPMOU010000047">
    <property type="protein sequence ID" value="MDE1464956.1"/>
    <property type="molecule type" value="Genomic_DNA"/>
</dbReference>
<proteinExistence type="inferred from homology"/>
<dbReference type="Proteomes" id="UP001528823">
    <property type="component" value="Unassembled WGS sequence"/>
</dbReference>
<evidence type="ECO:0000259" key="4">
    <source>
        <dbReference type="Pfam" id="PF00497"/>
    </source>
</evidence>
<dbReference type="RefSeq" id="WP_274691266.1">
    <property type="nucleotide sequence ID" value="NZ_JAPMOU010000047.1"/>
</dbReference>
<keyword evidence="2 3" id="KW-0732">Signal</keyword>
<accession>A0ABT5UG32</accession>
<feature type="chain" id="PRO_5047531058" evidence="3">
    <location>
        <begin position="28"/>
        <end position="263"/>
    </location>
</feature>
<dbReference type="Pfam" id="PF00497">
    <property type="entry name" value="SBP_bac_3"/>
    <property type="match status" value="1"/>
</dbReference>
<evidence type="ECO:0000256" key="3">
    <source>
        <dbReference type="SAM" id="SignalP"/>
    </source>
</evidence>
<evidence type="ECO:0000256" key="2">
    <source>
        <dbReference type="ARBA" id="ARBA00022729"/>
    </source>
</evidence>
<sequence length="263" mass="30753">MILCSLFRAKTTTLIFFTCWCSLFSQAEEVIRITNGEWPPFMSQNYRHYGAGSHIVSAAFALENIKVVYSFYPWKRAMKQAKEGKWDATLLWGKNEERQEYFLYSDPVLTLRTVFFHRKDMPFDWKVWDDLKGYTLGVTRGYYYGEGLKKAIESNIFDVHIANTDVINLNKLLGGRIQLFVIEPEVGYELLAEHFSGSSTDLLTNHPRPIREAYWYLLISKKSPKARYWLEKFNKGLKVLTLNGKLDQIMEDVLLGKYRPDNK</sequence>
<protein>
    <submittedName>
        <fullName evidence="5">Transporter substrate-binding domain-containing protein</fullName>
    </submittedName>
</protein>
<dbReference type="PANTHER" id="PTHR35936:SF25">
    <property type="entry name" value="ABC TRANSPORTER SUBSTRATE-BINDING PROTEIN"/>
    <property type="match status" value="1"/>
</dbReference>
<evidence type="ECO:0000313" key="6">
    <source>
        <dbReference type="Proteomes" id="UP001528823"/>
    </source>
</evidence>
<dbReference type="Gene3D" id="3.40.190.10">
    <property type="entry name" value="Periplasmic binding protein-like II"/>
    <property type="match status" value="2"/>
</dbReference>
<feature type="domain" description="Solute-binding protein family 3/N-terminal" evidence="4">
    <location>
        <begin position="34"/>
        <end position="251"/>
    </location>
</feature>
<dbReference type="PANTHER" id="PTHR35936">
    <property type="entry name" value="MEMBRANE-BOUND LYTIC MUREIN TRANSGLYCOSYLASE F"/>
    <property type="match status" value="1"/>
</dbReference>
<feature type="signal peptide" evidence="3">
    <location>
        <begin position="1"/>
        <end position="27"/>
    </location>
</feature>
<comment type="caution">
    <text evidence="5">The sequence shown here is derived from an EMBL/GenBank/DDBJ whole genome shotgun (WGS) entry which is preliminary data.</text>
</comment>